<reference evidence="2 3" key="1">
    <citation type="journal article" date="2015" name="Geomicrobiol. J.">
        <title>Caldisalinibacter kiritimatiensis gen. nov., sp. nov., a moderately thermohalophilic thiosulfate-reducing bacterium from a hypersaline microbial mat.</title>
        <authorList>
            <person name="Ben Hania W."/>
            <person name="Joseph M."/>
            <person name="Fiebig A."/>
            <person name="Bunk B."/>
            <person name="Klenk H.-P."/>
            <person name="Fardeau M.-L."/>
            <person name="Spring S."/>
        </authorList>
    </citation>
    <scope>NUCLEOTIDE SEQUENCE [LARGE SCALE GENOMIC DNA]</scope>
    <source>
        <strain evidence="2 3">L21-TH-D2</strain>
    </source>
</reference>
<dbReference type="Pfam" id="PF12389">
    <property type="entry name" value="Peptidase_M73"/>
    <property type="match status" value="1"/>
</dbReference>
<dbReference type="STRING" id="1304284.L21TH_0241"/>
<dbReference type="AlphaFoldDB" id="R1CHD2"/>
<evidence type="ECO:0000256" key="1">
    <source>
        <dbReference type="SAM" id="SignalP"/>
    </source>
</evidence>
<feature type="signal peptide" evidence="1">
    <location>
        <begin position="1"/>
        <end position="19"/>
    </location>
</feature>
<organism evidence="2 3">
    <name type="scientific">Caldisalinibacter kiritimatiensis</name>
    <dbReference type="NCBI Taxonomy" id="1304284"/>
    <lineage>
        <taxon>Bacteria</taxon>
        <taxon>Bacillati</taxon>
        <taxon>Bacillota</taxon>
        <taxon>Tissierellia</taxon>
        <taxon>Tissierellales</taxon>
        <taxon>Thermohalobacteraceae</taxon>
        <taxon>Caldisalinibacter</taxon>
    </lineage>
</organism>
<keyword evidence="1" id="KW-0732">Signal</keyword>
<sequence>MKKRFAILVLAFAIVFAMAGVGTMAWFTSQATSTGNTFQTGTLTLGGVIDGEDVANKFATVTFDNMEPGEPPEKIQTTVLKNVGSLPFYLYRITASDLVDNNPDNEKDDTILDEVLMIDITIGGEHVYSGKLSQLVEENGGYFDPIYGIEPNDTQDMVITAYMDTNAGNQYQGLSMTCDLTVHATQSETPIQGEPDETWHNMGSTSNFRVQGRNHQAFFRDYVQFDWDWNPDDSDFEYYEVMIKHETGDPNVEITEERWQTEETFIWWKITRNHYDESIVVHDMITGETIDLDTYDVLWNVEKDRISINRNVFPSDWKGIEVKLSGTQYKDSNNPSLPDKSTIQSLPIQYWSFDE</sequence>
<feature type="chain" id="PRO_5038834923" description="SipW-cognate class signal peptide" evidence="1">
    <location>
        <begin position="20"/>
        <end position="355"/>
    </location>
</feature>
<accession>R1CHD2</accession>
<proteinExistence type="predicted"/>
<dbReference type="NCBIfam" id="TIGR04088">
    <property type="entry name" value="cognate_SipW"/>
    <property type="match status" value="1"/>
</dbReference>
<dbReference type="RefSeq" id="WP_006307023.1">
    <property type="nucleotide sequence ID" value="NZ_ARZA01000039.1"/>
</dbReference>
<dbReference type="Proteomes" id="UP000013378">
    <property type="component" value="Unassembled WGS sequence"/>
</dbReference>
<keyword evidence="3" id="KW-1185">Reference proteome</keyword>
<protein>
    <recommendedName>
        <fullName evidence="4">SipW-cognate class signal peptide</fullName>
    </recommendedName>
</protein>
<dbReference type="InterPro" id="IPR022121">
    <property type="entry name" value="Peptidase_M73_camelysin"/>
</dbReference>
<comment type="caution">
    <text evidence="2">The sequence shown here is derived from an EMBL/GenBank/DDBJ whole genome shotgun (WGS) entry which is preliminary data.</text>
</comment>
<evidence type="ECO:0000313" key="2">
    <source>
        <dbReference type="EMBL" id="EOD01700.1"/>
    </source>
</evidence>
<name>R1CHD2_9FIRM</name>
<dbReference type="InterPro" id="IPR023833">
    <property type="entry name" value="Signal_pept_SipW-depend-type"/>
</dbReference>
<dbReference type="OrthoDB" id="9759099at2"/>
<dbReference type="EMBL" id="ARZA01000039">
    <property type="protein sequence ID" value="EOD01700.1"/>
    <property type="molecule type" value="Genomic_DNA"/>
</dbReference>
<evidence type="ECO:0000313" key="3">
    <source>
        <dbReference type="Proteomes" id="UP000013378"/>
    </source>
</evidence>
<gene>
    <name evidence="2" type="ORF">L21TH_0241</name>
</gene>
<evidence type="ECO:0008006" key="4">
    <source>
        <dbReference type="Google" id="ProtNLM"/>
    </source>
</evidence>